<comment type="caution">
    <text evidence="2">The sequence shown here is derived from an EMBL/GenBank/DDBJ whole genome shotgun (WGS) entry which is preliminary data.</text>
</comment>
<name>A0A835BKF5_9POAL</name>
<proteinExistence type="predicted"/>
<dbReference type="EMBL" id="JACEFO010001825">
    <property type="protein sequence ID" value="KAF8700722.1"/>
    <property type="molecule type" value="Genomic_DNA"/>
</dbReference>
<organism evidence="2 3">
    <name type="scientific">Digitaria exilis</name>
    <dbReference type="NCBI Taxonomy" id="1010633"/>
    <lineage>
        <taxon>Eukaryota</taxon>
        <taxon>Viridiplantae</taxon>
        <taxon>Streptophyta</taxon>
        <taxon>Embryophyta</taxon>
        <taxon>Tracheophyta</taxon>
        <taxon>Spermatophyta</taxon>
        <taxon>Magnoliopsida</taxon>
        <taxon>Liliopsida</taxon>
        <taxon>Poales</taxon>
        <taxon>Poaceae</taxon>
        <taxon>PACMAD clade</taxon>
        <taxon>Panicoideae</taxon>
        <taxon>Panicodae</taxon>
        <taxon>Paniceae</taxon>
        <taxon>Anthephorinae</taxon>
        <taxon>Digitaria</taxon>
    </lineage>
</organism>
<sequence>MKTEGPRAATQAMRCIVVVSDNEFDEDYCSGFVAVKIRVAAESTQRTEDMERYQRLVVSFFDGVQSHASVEAEEEGFCLLSTPYHSSCEAITWMTDDTRSRLPPCSTFMLAPVSSINTHYLPTYTNVESTEAYLEDYNRVMVDSDNYFLVSCDFFEKTLSGLCRLVGGPLFIMHNEKRKETGEAMGIVLQNCQPGSEIRIAIGSTHFKKIMNKLDPAAPPPGGGREKMKRKRKRKAAL</sequence>
<reference evidence="2" key="1">
    <citation type="submission" date="2020-07" db="EMBL/GenBank/DDBJ databases">
        <title>Genome sequence and genetic diversity analysis of an under-domesticated orphan crop, white fonio (Digitaria exilis).</title>
        <authorList>
            <person name="Bennetzen J.L."/>
            <person name="Chen S."/>
            <person name="Ma X."/>
            <person name="Wang X."/>
            <person name="Yssel A.E.J."/>
            <person name="Chaluvadi S.R."/>
            <person name="Johnson M."/>
            <person name="Gangashetty P."/>
            <person name="Hamidou F."/>
            <person name="Sanogo M.D."/>
            <person name="Zwaenepoel A."/>
            <person name="Wallace J."/>
            <person name="Van De Peer Y."/>
            <person name="Van Deynze A."/>
        </authorList>
    </citation>
    <scope>NUCLEOTIDE SEQUENCE</scope>
    <source>
        <tissue evidence="2">Leaves</tissue>
    </source>
</reference>
<feature type="region of interest" description="Disordered" evidence="1">
    <location>
        <begin position="213"/>
        <end position="238"/>
    </location>
</feature>
<dbReference type="AlphaFoldDB" id="A0A835BKF5"/>
<evidence type="ECO:0000256" key="1">
    <source>
        <dbReference type="SAM" id="MobiDB-lite"/>
    </source>
</evidence>
<dbReference type="OrthoDB" id="692613at2759"/>
<gene>
    <name evidence="2" type="ORF">HU200_034075</name>
</gene>
<dbReference type="Proteomes" id="UP000636709">
    <property type="component" value="Unassembled WGS sequence"/>
</dbReference>
<evidence type="ECO:0000313" key="3">
    <source>
        <dbReference type="Proteomes" id="UP000636709"/>
    </source>
</evidence>
<protein>
    <submittedName>
        <fullName evidence="2">Uncharacterized protein</fullName>
    </submittedName>
</protein>
<evidence type="ECO:0000313" key="2">
    <source>
        <dbReference type="EMBL" id="KAF8700722.1"/>
    </source>
</evidence>
<feature type="compositionally biased region" description="Basic residues" evidence="1">
    <location>
        <begin position="227"/>
        <end position="238"/>
    </location>
</feature>
<accession>A0A835BKF5</accession>
<keyword evidence="3" id="KW-1185">Reference proteome</keyword>